<evidence type="ECO:0000313" key="8">
    <source>
        <dbReference type="EMBL" id="NLR91513.1"/>
    </source>
</evidence>
<feature type="transmembrane region" description="Helical" evidence="7">
    <location>
        <begin position="454"/>
        <end position="473"/>
    </location>
</feature>
<feature type="transmembrane region" description="Helical" evidence="7">
    <location>
        <begin position="485"/>
        <end position="506"/>
    </location>
</feature>
<keyword evidence="9" id="KW-1185">Reference proteome</keyword>
<evidence type="ECO:0000256" key="2">
    <source>
        <dbReference type="ARBA" id="ARBA00022448"/>
    </source>
</evidence>
<evidence type="ECO:0000256" key="7">
    <source>
        <dbReference type="SAM" id="Phobius"/>
    </source>
</evidence>
<feature type="transmembrane region" description="Helical" evidence="7">
    <location>
        <begin position="417"/>
        <end position="448"/>
    </location>
</feature>
<evidence type="ECO:0000256" key="6">
    <source>
        <dbReference type="ARBA" id="ARBA00023136"/>
    </source>
</evidence>
<evidence type="ECO:0008006" key="10">
    <source>
        <dbReference type="Google" id="ProtNLM"/>
    </source>
</evidence>
<keyword evidence="6 7" id="KW-0472">Membrane</keyword>
<dbReference type="GO" id="GO:0005886">
    <property type="term" value="C:plasma membrane"/>
    <property type="evidence" value="ECO:0007669"/>
    <property type="project" value="UniProtKB-SubCell"/>
</dbReference>
<keyword evidence="2" id="KW-0813">Transport</keyword>
<reference evidence="8 9" key="1">
    <citation type="submission" date="2020-04" db="EMBL/GenBank/DDBJ databases">
        <title>Flammeovirga sp. SR4, a novel species isolated from seawater.</title>
        <authorList>
            <person name="Wang X."/>
        </authorList>
    </citation>
    <scope>NUCLEOTIDE SEQUENCE [LARGE SCALE GENOMIC DNA]</scope>
    <source>
        <strain evidence="8 9">SR4</strain>
    </source>
</reference>
<evidence type="ECO:0000256" key="4">
    <source>
        <dbReference type="ARBA" id="ARBA00022692"/>
    </source>
</evidence>
<comment type="subcellular location">
    <subcellularLocation>
        <location evidence="1">Cell membrane</location>
        <topology evidence="1">Multi-pass membrane protein</topology>
    </subcellularLocation>
</comment>
<dbReference type="EMBL" id="JABAIL010000003">
    <property type="protein sequence ID" value="NLR91513.1"/>
    <property type="molecule type" value="Genomic_DNA"/>
</dbReference>
<proteinExistence type="predicted"/>
<keyword evidence="5 7" id="KW-1133">Transmembrane helix</keyword>
<feature type="transmembrane region" description="Helical" evidence="7">
    <location>
        <begin position="140"/>
        <end position="158"/>
    </location>
</feature>
<dbReference type="PANTHER" id="PTHR30509:SF9">
    <property type="entry name" value="MULTIDRUG RESISTANCE PROTEIN MDTO"/>
    <property type="match status" value="1"/>
</dbReference>
<comment type="caution">
    <text evidence="8">The sequence shown here is derived from an EMBL/GenBank/DDBJ whole genome shotgun (WGS) entry which is preliminary data.</text>
</comment>
<evidence type="ECO:0000313" key="9">
    <source>
        <dbReference type="Proteomes" id="UP000585050"/>
    </source>
</evidence>
<sequence>MENRQVKEAVKVALSFVITYAVALKLNWFDPAWAGFGICMVAMPNFRIDQSFRKGTLRIIGTVIGSIVGLIILALAPQSRFLFMFLAGLWVFITMYMMMADAKHSYLWNVLGFTCLIITTAGASDPINAFDHALYRTLENVLGVGIYTIISFVIWPYYEQRKPKQVAAELIHHLQKQFELIKYQFQHKTIDASTFNHKMEKSKSELVDLLSLADYNNTDDHKRKDLWADFVFRYNKVSNSLVSLLINVEELNHEEDVYLEKKPFIAAYDEIHQRLSQVVQMLKQEATTFTFNKVTILIDQENHSNKLQYTRLKLIQEEMYDLMNELEELTYVTNHLVNDSPNRFRKVAKHKVYDFTLLDKQYFVGALYATFAVMGGFLIWIFFDPPGHSQWYMSSGANAMFIALTPQLKAKEFLKYFAIMSFFTTLIYTFIMPALGSFYTLSVFLFIYMFINYYYLRGFAFVTAAFGVMLLGITNENQSYDFYGIINTDIFNTISLLWLVILGYMLNTTRPEKAFMNKINGFFNSAHYLLVHAKDKVKWYQLSKVIKIRLAKREVEVAAMTLEKWSAVIKYDLFDGITEQQLNDITFYIHRISKRIQLLIKRMKESNTLEESLMEFSTLKEETLYMLQDEKIGNSSSIIPVKAKAQNILERLDQSNASLDFHKILNNYWVLIHIMEEYKQYSNKVRWETLKEERFA</sequence>
<accession>A0A7X8SJR2</accession>
<dbReference type="InterPro" id="IPR006726">
    <property type="entry name" value="PHBA_efflux_AaeB/fusaric-R"/>
</dbReference>
<evidence type="ECO:0000256" key="3">
    <source>
        <dbReference type="ARBA" id="ARBA00022475"/>
    </source>
</evidence>
<protein>
    <recommendedName>
        <fullName evidence="10">FUSC family protein</fullName>
    </recommendedName>
</protein>
<name>A0A7X8SJR2_9BACT</name>
<feature type="transmembrane region" description="Helical" evidence="7">
    <location>
        <begin position="106"/>
        <end position="124"/>
    </location>
</feature>
<gene>
    <name evidence="8" type="ORF">HGP29_09865</name>
</gene>
<dbReference type="AlphaFoldDB" id="A0A7X8SJR2"/>
<evidence type="ECO:0000256" key="1">
    <source>
        <dbReference type="ARBA" id="ARBA00004651"/>
    </source>
</evidence>
<feature type="transmembrane region" description="Helical" evidence="7">
    <location>
        <begin position="81"/>
        <end position="99"/>
    </location>
</feature>
<feature type="transmembrane region" description="Helical" evidence="7">
    <location>
        <begin position="55"/>
        <end position="75"/>
    </location>
</feature>
<feature type="transmembrane region" description="Helical" evidence="7">
    <location>
        <begin position="362"/>
        <end position="383"/>
    </location>
</feature>
<dbReference type="Pfam" id="PF04632">
    <property type="entry name" value="FUSC"/>
    <property type="match status" value="1"/>
</dbReference>
<organism evidence="8 9">
    <name type="scientific">Flammeovirga agarivorans</name>
    <dbReference type="NCBI Taxonomy" id="2726742"/>
    <lineage>
        <taxon>Bacteria</taxon>
        <taxon>Pseudomonadati</taxon>
        <taxon>Bacteroidota</taxon>
        <taxon>Cytophagia</taxon>
        <taxon>Cytophagales</taxon>
        <taxon>Flammeovirgaceae</taxon>
        <taxon>Flammeovirga</taxon>
    </lineage>
</organism>
<dbReference type="PANTHER" id="PTHR30509">
    <property type="entry name" value="P-HYDROXYBENZOIC ACID EFFLUX PUMP SUBUNIT-RELATED"/>
    <property type="match status" value="1"/>
</dbReference>
<keyword evidence="3" id="KW-1003">Cell membrane</keyword>
<dbReference type="GO" id="GO:0022857">
    <property type="term" value="F:transmembrane transporter activity"/>
    <property type="evidence" value="ECO:0007669"/>
    <property type="project" value="InterPro"/>
</dbReference>
<dbReference type="RefSeq" id="WP_168882233.1">
    <property type="nucleotide sequence ID" value="NZ_JABAIL010000003.1"/>
</dbReference>
<evidence type="ECO:0000256" key="5">
    <source>
        <dbReference type="ARBA" id="ARBA00022989"/>
    </source>
</evidence>
<dbReference type="Proteomes" id="UP000585050">
    <property type="component" value="Unassembled WGS sequence"/>
</dbReference>
<keyword evidence="4 7" id="KW-0812">Transmembrane</keyword>